<gene>
    <name evidence="6" type="ORF">EPA93_11990</name>
</gene>
<feature type="domain" description="IclR-ED" evidence="5">
    <location>
        <begin position="64"/>
        <end position="247"/>
    </location>
</feature>
<dbReference type="SUPFAM" id="SSF55781">
    <property type="entry name" value="GAF domain-like"/>
    <property type="match status" value="1"/>
</dbReference>
<dbReference type="Gene3D" id="1.10.10.10">
    <property type="entry name" value="Winged helix-like DNA-binding domain superfamily/Winged helix DNA-binding domain"/>
    <property type="match status" value="1"/>
</dbReference>
<organism evidence="6 7">
    <name type="scientific">Ktedonosporobacter rubrisoli</name>
    <dbReference type="NCBI Taxonomy" id="2509675"/>
    <lineage>
        <taxon>Bacteria</taxon>
        <taxon>Bacillati</taxon>
        <taxon>Chloroflexota</taxon>
        <taxon>Ktedonobacteria</taxon>
        <taxon>Ktedonobacterales</taxon>
        <taxon>Ktedonosporobacteraceae</taxon>
        <taxon>Ktedonosporobacter</taxon>
    </lineage>
</organism>
<evidence type="ECO:0000259" key="4">
    <source>
        <dbReference type="PROSITE" id="PS51077"/>
    </source>
</evidence>
<evidence type="ECO:0000256" key="2">
    <source>
        <dbReference type="ARBA" id="ARBA00023125"/>
    </source>
</evidence>
<evidence type="ECO:0000259" key="5">
    <source>
        <dbReference type="PROSITE" id="PS51078"/>
    </source>
</evidence>
<dbReference type="Gene3D" id="3.30.450.40">
    <property type="match status" value="1"/>
</dbReference>
<dbReference type="SUPFAM" id="SSF46785">
    <property type="entry name" value="Winged helix' DNA-binding domain"/>
    <property type="match status" value="1"/>
</dbReference>
<dbReference type="AlphaFoldDB" id="A0A4P6JNE6"/>
<dbReference type="Pfam" id="PF01614">
    <property type="entry name" value="IclR_C"/>
    <property type="match status" value="1"/>
</dbReference>
<reference evidence="6 7" key="1">
    <citation type="submission" date="2019-01" db="EMBL/GenBank/DDBJ databases">
        <title>Ktedonosporobacter rubrisoli SCAWS-G2.</title>
        <authorList>
            <person name="Huang Y."/>
            <person name="Yan B."/>
        </authorList>
    </citation>
    <scope>NUCLEOTIDE SEQUENCE [LARGE SCALE GENOMIC DNA]</scope>
    <source>
        <strain evidence="6 7">SCAWS-G2</strain>
    </source>
</reference>
<proteinExistence type="predicted"/>
<dbReference type="InterPro" id="IPR014757">
    <property type="entry name" value="Tscrpt_reg_IclR_C"/>
</dbReference>
<dbReference type="EMBL" id="CP035758">
    <property type="protein sequence ID" value="QBD76683.1"/>
    <property type="molecule type" value="Genomic_DNA"/>
</dbReference>
<feature type="domain" description="HTH iclR-type" evidence="4">
    <location>
        <begin position="2"/>
        <end position="63"/>
    </location>
</feature>
<dbReference type="PANTHER" id="PTHR30136:SF2">
    <property type="entry name" value="TRANSCRIPTIONAL REGULATOR ICLR"/>
    <property type="match status" value="1"/>
</dbReference>
<dbReference type="PROSITE" id="PS51077">
    <property type="entry name" value="HTH_ICLR"/>
    <property type="match status" value="1"/>
</dbReference>
<dbReference type="GO" id="GO:0003700">
    <property type="term" value="F:DNA-binding transcription factor activity"/>
    <property type="evidence" value="ECO:0007669"/>
    <property type="project" value="TreeGrafter"/>
</dbReference>
<dbReference type="InterPro" id="IPR036388">
    <property type="entry name" value="WH-like_DNA-bd_sf"/>
</dbReference>
<dbReference type="SMART" id="SM00346">
    <property type="entry name" value="HTH_ICLR"/>
    <property type="match status" value="1"/>
</dbReference>
<sequence>MRYMMEKVGHVLDLFSFKHPEWGVSEISQTLAIPKSTTSEIMASLATQGLLARTEVGRYRLGWRLFHLSQVLLDNTDFCIEARQVMRELVERWGETSHLAVLDKGQVLYVEKLQGTPAVQILLSQIGGRLPPHCSGVGKVLLAQRSWHEVTSMLEEQELKPFTPHTITSFERLAQELEEVRKHGYAFDHEEVAVGLCCVAAPIYDQDGHVLAAMSISVPAYRFYPKQDTYMGIILKAAHCVSESLGYRKEKPKS</sequence>
<protein>
    <submittedName>
        <fullName evidence="6">IclR family transcriptional regulator</fullName>
    </submittedName>
</protein>
<dbReference type="GO" id="GO:0003677">
    <property type="term" value="F:DNA binding"/>
    <property type="evidence" value="ECO:0007669"/>
    <property type="project" value="UniProtKB-KW"/>
</dbReference>
<accession>A0A4P6JNE6</accession>
<keyword evidence="1" id="KW-0805">Transcription regulation</keyword>
<dbReference type="KEGG" id="kbs:EPA93_11990"/>
<dbReference type="InterPro" id="IPR005471">
    <property type="entry name" value="Tscrpt_reg_IclR_N"/>
</dbReference>
<dbReference type="PROSITE" id="PS51078">
    <property type="entry name" value="ICLR_ED"/>
    <property type="match status" value="1"/>
</dbReference>
<keyword evidence="7" id="KW-1185">Reference proteome</keyword>
<keyword evidence="3" id="KW-0804">Transcription</keyword>
<dbReference type="PANTHER" id="PTHR30136">
    <property type="entry name" value="HELIX-TURN-HELIX TRANSCRIPTIONAL REGULATOR, ICLR FAMILY"/>
    <property type="match status" value="1"/>
</dbReference>
<evidence type="ECO:0000256" key="3">
    <source>
        <dbReference type="ARBA" id="ARBA00023163"/>
    </source>
</evidence>
<dbReference type="OrthoDB" id="9791752at2"/>
<dbReference type="Proteomes" id="UP000290365">
    <property type="component" value="Chromosome"/>
</dbReference>
<evidence type="ECO:0000313" key="6">
    <source>
        <dbReference type="EMBL" id="QBD76683.1"/>
    </source>
</evidence>
<dbReference type="RefSeq" id="WP_129887697.1">
    <property type="nucleotide sequence ID" value="NZ_CP035758.1"/>
</dbReference>
<dbReference type="Pfam" id="PF09339">
    <property type="entry name" value="HTH_IclR"/>
    <property type="match status" value="1"/>
</dbReference>
<keyword evidence="2" id="KW-0238">DNA-binding</keyword>
<dbReference type="InterPro" id="IPR050707">
    <property type="entry name" value="HTH_MetabolicPath_Reg"/>
</dbReference>
<dbReference type="InterPro" id="IPR036390">
    <property type="entry name" value="WH_DNA-bd_sf"/>
</dbReference>
<evidence type="ECO:0000256" key="1">
    <source>
        <dbReference type="ARBA" id="ARBA00023015"/>
    </source>
</evidence>
<evidence type="ECO:0000313" key="7">
    <source>
        <dbReference type="Proteomes" id="UP000290365"/>
    </source>
</evidence>
<dbReference type="GO" id="GO:0045892">
    <property type="term" value="P:negative regulation of DNA-templated transcription"/>
    <property type="evidence" value="ECO:0007669"/>
    <property type="project" value="TreeGrafter"/>
</dbReference>
<name>A0A4P6JNE6_KTERU</name>
<dbReference type="InterPro" id="IPR029016">
    <property type="entry name" value="GAF-like_dom_sf"/>
</dbReference>